<keyword evidence="1" id="KW-0472">Membrane</keyword>
<reference evidence="2 3" key="1">
    <citation type="submission" date="2019-06" db="EMBL/GenBank/DDBJ databases">
        <title>Sequencing the genomes of 1000 actinobacteria strains.</title>
        <authorList>
            <person name="Klenk H.-P."/>
        </authorList>
    </citation>
    <scope>NUCLEOTIDE SEQUENCE [LARGE SCALE GENOMIC DNA]</scope>
    <source>
        <strain evidence="2 3">DSM 8803</strain>
    </source>
</reference>
<proteinExistence type="predicted"/>
<dbReference type="EMBL" id="VFON01000001">
    <property type="protein sequence ID" value="TQL42825.1"/>
    <property type="molecule type" value="Genomic_DNA"/>
</dbReference>
<protein>
    <submittedName>
        <fullName evidence="2">Uncharacterized protein</fullName>
    </submittedName>
</protein>
<evidence type="ECO:0000256" key="1">
    <source>
        <dbReference type="SAM" id="Phobius"/>
    </source>
</evidence>
<keyword evidence="3" id="KW-1185">Reference proteome</keyword>
<name>A0A542Y420_9MICO</name>
<feature type="transmembrane region" description="Helical" evidence="1">
    <location>
        <begin position="76"/>
        <end position="93"/>
    </location>
</feature>
<feature type="transmembrane region" description="Helical" evidence="1">
    <location>
        <begin position="49"/>
        <end position="70"/>
    </location>
</feature>
<comment type="caution">
    <text evidence="2">The sequence shown here is derived from an EMBL/GenBank/DDBJ whole genome shotgun (WGS) entry which is preliminary data.</text>
</comment>
<keyword evidence="1" id="KW-0812">Transmembrane</keyword>
<dbReference type="RefSeq" id="WP_141886223.1">
    <property type="nucleotide sequence ID" value="NZ_BAAAUY010000009.1"/>
</dbReference>
<sequence>MKFIVPLEVWIVAGGLVVLAICVWRVWAWTERNPGAITSQLPPQRYRRVQLALFALTSVMMGAVLAVFLVWRDLPFWGTLLCLCWALLLLGLARSIVIARIWRCGSCRAALPTRMRRSGTNPANVLNCPSCGAEVAS</sequence>
<organism evidence="2 3">
    <name type="scientific">Leucobacter komagatae</name>
    <dbReference type="NCBI Taxonomy" id="55969"/>
    <lineage>
        <taxon>Bacteria</taxon>
        <taxon>Bacillati</taxon>
        <taxon>Actinomycetota</taxon>
        <taxon>Actinomycetes</taxon>
        <taxon>Micrococcales</taxon>
        <taxon>Microbacteriaceae</taxon>
        <taxon>Leucobacter</taxon>
    </lineage>
</organism>
<evidence type="ECO:0000313" key="2">
    <source>
        <dbReference type="EMBL" id="TQL42825.1"/>
    </source>
</evidence>
<evidence type="ECO:0000313" key="3">
    <source>
        <dbReference type="Proteomes" id="UP000319094"/>
    </source>
</evidence>
<dbReference type="AlphaFoldDB" id="A0A542Y420"/>
<gene>
    <name evidence="2" type="ORF">FB468_0833</name>
</gene>
<dbReference type="Proteomes" id="UP000319094">
    <property type="component" value="Unassembled WGS sequence"/>
</dbReference>
<feature type="transmembrane region" description="Helical" evidence="1">
    <location>
        <begin position="6"/>
        <end position="28"/>
    </location>
</feature>
<accession>A0A542Y420</accession>
<keyword evidence="1" id="KW-1133">Transmembrane helix</keyword>